<protein>
    <recommendedName>
        <fullName evidence="4">DUF2790 domain-containing protein</fullName>
    </recommendedName>
</protein>
<feature type="chain" id="PRO_5009267708" description="DUF2790 domain-containing protein" evidence="1">
    <location>
        <begin position="22"/>
        <end position="110"/>
    </location>
</feature>
<dbReference type="Proteomes" id="UP000243359">
    <property type="component" value="Chromosome I"/>
</dbReference>
<keyword evidence="1" id="KW-0732">Signal</keyword>
<accession>A0A1H1ZH62</accession>
<evidence type="ECO:0008006" key="4">
    <source>
        <dbReference type="Google" id="ProtNLM"/>
    </source>
</evidence>
<dbReference type="OrthoDB" id="6903098at2"/>
<keyword evidence="3" id="KW-1185">Reference proteome</keyword>
<reference evidence="3" key="1">
    <citation type="submission" date="2016-10" db="EMBL/GenBank/DDBJ databases">
        <authorList>
            <person name="Varghese N."/>
            <person name="Submissions S."/>
        </authorList>
    </citation>
    <scope>NUCLEOTIDE SEQUENCE [LARGE SCALE GENOMIC DNA]</scope>
    <source>
        <strain evidence="3">KCTC 32247</strain>
    </source>
</reference>
<dbReference type="RefSeq" id="WP_090351995.1">
    <property type="nucleotide sequence ID" value="NZ_LT629751.1"/>
</dbReference>
<evidence type="ECO:0000313" key="2">
    <source>
        <dbReference type="EMBL" id="SDT33135.1"/>
    </source>
</evidence>
<gene>
    <name evidence="2" type="ORF">SAMN05216221_4263</name>
</gene>
<organism evidence="2 3">
    <name type="scientific">Pseudomonas oryzae</name>
    <dbReference type="NCBI Taxonomy" id="1392877"/>
    <lineage>
        <taxon>Bacteria</taxon>
        <taxon>Pseudomonadati</taxon>
        <taxon>Pseudomonadota</taxon>
        <taxon>Gammaproteobacteria</taxon>
        <taxon>Pseudomonadales</taxon>
        <taxon>Pseudomonadaceae</taxon>
        <taxon>Pseudomonas</taxon>
    </lineage>
</organism>
<feature type="signal peptide" evidence="1">
    <location>
        <begin position="1"/>
        <end position="21"/>
    </location>
</feature>
<dbReference type="AlphaFoldDB" id="A0A1H1ZH62"/>
<proteinExistence type="predicted"/>
<dbReference type="Pfam" id="PF10976">
    <property type="entry name" value="DUF2790"/>
    <property type="match status" value="1"/>
</dbReference>
<dbReference type="EMBL" id="LT629751">
    <property type="protein sequence ID" value="SDT33135.1"/>
    <property type="molecule type" value="Genomic_DNA"/>
</dbReference>
<dbReference type="Gene3D" id="2.30.140.50">
    <property type="entry name" value="Protein of unknown function DUF2790"/>
    <property type="match status" value="1"/>
</dbReference>
<evidence type="ECO:0000256" key="1">
    <source>
        <dbReference type="SAM" id="SignalP"/>
    </source>
</evidence>
<evidence type="ECO:0000313" key="3">
    <source>
        <dbReference type="Proteomes" id="UP000243359"/>
    </source>
</evidence>
<name>A0A1H1ZH62_9PSED</name>
<dbReference type="InterPro" id="IPR021245">
    <property type="entry name" value="DUF2790"/>
</dbReference>
<sequence>MKHIKLAMIIAAAMAMPFAMASDLTDKESDRVLHKNQALVQKYAEDHGKPAPQVIKYKYGMEMDIFKVVSVSRPADVCRVVPARITYEDSQGSLNTIEYLVMGTGCRSDG</sequence>